<reference evidence="3" key="1">
    <citation type="journal article" date="2020" name="Stud. Mycol.">
        <title>101 Dothideomycetes genomes: a test case for predicting lifestyles and emergence of pathogens.</title>
        <authorList>
            <person name="Haridas S."/>
            <person name="Albert R."/>
            <person name="Binder M."/>
            <person name="Bloem J."/>
            <person name="Labutti K."/>
            <person name="Salamov A."/>
            <person name="Andreopoulos B."/>
            <person name="Baker S."/>
            <person name="Barry K."/>
            <person name="Bills G."/>
            <person name="Bluhm B."/>
            <person name="Cannon C."/>
            <person name="Castanera R."/>
            <person name="Culley D."/>
            <person name="Daum C."/>
            <person name="Ezra D."/>
            <person name="Gonzalez J."/>
            <person name="Henrissat B."/>
            <person name="Kuo A."/>
            <person name="Liang C."/>
            <person name="Lipzen A."/>
            <person name="Lutzoni F."/>
            <person name="Magnuson J."/>
            <person name="Mondo S."/>
            <person name="Nolan M."/>
            <person name="Ohm R."/>
            <person name="Pangilinan J."/>
            <person name="Park H.-J."/>
            <person name="Ramirez L."/>
            <person name="Alfaro M."/>
            <person name="Sun H."/>
            <person name="Tritt A."/>
            <person name="Yoshinaga Y."/>
            <person name="Zwiers L.-H."/>
            <person name="Turgeon B."/>
            <person name="Goodwin S."/>
            <person name="Spatafora J."/>
            <person name="Crous P."/>
            <person name="Grigoriev I."/>
        </authorList>
    </citation>
    <scope>NUCLEOTIDE SEQUENCE</scope>
    <source>
        <strain evidence="3">CBS 122681</strain>
    </source>
</reference>
<feature type="coiled-coil region" evidence="1">
    <location>
        <begin position="73"/>
        <end position="100"/>
    </location>
</feature>
<evidence type="ECO:0000256" key="1">
    <source>
        <dbReference type="SAM" id="Coils"/>
    </source>
</evidence>
<dbReference type="Pfam" id="PF00010">
    <property type="entry name" value="HLH"/>
    <property type="match status" value="1"/>
</dbReference>
<keyword evidence="1" id="KW-0175">Coiled coil</keyword>
<dbReference type="AlphaFoldDB" id="A0A6A6SV81"/>
<dbReference type="InterPro" id="IPR036638">
    <property type="entry name" value="HLH_DNA-bd_sf"/>
</dbReference>
<proteinExistence type="predicted"/>
<protein>
    <recommendedName>
        <fullName evidence="2">BHLH domain-containing protein</fullName>
    </recommendedName>
</protein>
<gene>
    <name evidence="3" type="ORF">K491DRAFT_606604</name>
</gene>
<dbReference type="InterPro" id="IPR011598">
    <property type="entry name" value="bHLH_dom"/>
</dbReference>
<dbReference type="OrthoDB" id="8964853at2759"/>
<dbReference type="Gene3D" id="4.10.280.10">
    <property type="entry name" value="Helix-loop-helix DNA-binding domain"/>
    <property type="match status" value="1"/>
</dbReference>
<dbReference type="GO" id="GO:0046983">
    <property type="term" value="F:protein dimerization activity"/>
    <property type="evidence" value="ECO:0007669"/>
    <property type="project" value="InterPro"/>
</dbReference>
<feature type="non-terminal residue" evidence="3">
    <location>
        <position position="102"/>
    </location>
</feature>
<dbReference type="Proteomes" id="UP000799324">
    <property type="component" value="Unassembled WGS sequence"/>
</dbReference>
<evidence type="ECO:0000259" key="2">
    <source>
        <dbReference type="PROSITE" id="PS50888"/>
    </source>
</evidence>
<dbReference type="EMBL" id="MU004422">
    <property type="protein sequence ID" value="KAF2651599.1"/>
    <property type="molecule type" value="Genomic_DNA"/>
</dbReference>
<dbReference type="CDD" id="cd00083">
    <property type="entry name" value="bHLH_SF"/>
    <property type="match status" value="1"/>
</dbReference>
<accession>A0A6A6SV81</accession>
<evidence type="ECO:0000313" key="3">
    <source>
        <dbReference type="EMBL" id="KAF2651599.1"/>
    </source>
</evidence>
<organism evidence="3 4">
    <name type="scientific">Lophiostoma macrostomum CBS 122681</name>
    <dbReference type="NCBI Taxonomy" id="1314788"/>
    <lineage>
        <taxon>Eukaryota</taxon>
        <taxon>Fungi</taxon>
        <taxon>Dikarya</taxon>
        <taxon>Ascomycota</taxon>
        <taxon>Pezizomycotina</taxon>
        <taxon>Dothideomycetes</taxon>
        <taxon>Pleosporomycetidae</taxon>
        <taxon>Pleosporales</taxon>
        <taxon>Lophiostomataceae</taxon>
        <taxon>Lophiostoma</taxon>
    </lineage>
</organism>
<name>A0A6A6SV81_9PLEO</name>
<dbReference type="SUPFAM" id="SSF47459">
    <property type="entry name" value="HLH, helix-loop-helix DNA-binding domain"/>
    <property type="match status" value="1"/>
</dbReference>
<keyword evidence="4" id="KW-1185">Reference proteome</keyword>
<evidence type="ECO:0000313" key="4">
    <source>
        <dbReference type="Proteomes" id="UP000799324"/>
    </source>
</evidence>
<feature type="domain" description="BHLH" evidence="2">
    <location>
        <begin position="17"/>
        <end position="69"/>
    </location>
</feature>
<dbReference type="PROSITE" id="PS50888">
    <property type="entry name" value="BHLH"/>
    <property type="match status" value="1"/>
</dbReference>
<sequence length="102" mass="12006">MASTTNKKKRIRVWTPEDRAAHRVFEKSRREAFNDSMIDLARQIPSLARTRRLNKHMIVDHSIVRHQVQRQLCVDAAQEIRSLLAERDELLMEVNQWRSTGG</sequence>